<protein>
    <submittedName>
        <fullName evidence="1">Uncharacterized protein</fullName>
    </submittedName>
</protein>
<dbReference type="Proteomes" id="UP001154078">
    <property type="component" value="Chromosome 1"/>
</dbReference>
<dbReference type="EMBL" id="OV121132">
    <property type="protein sequence ID" value="CAH0548102.1"/>
    <property type="molecule type" value="Genomic_DNA"/>
</dbReference>
<organism evidence="1 2">
    <name type="scientific">Brassicogethes aeneus</name>
    <name type="common">Rape pollen beetle</name>
    <name type="synonym">Meligethes aeneus</name>
    <dbReference type="NCBI Taxonomy" id="1431903"/>
    <lineage>
        <taxon>Eukaryota</taxon>
        <taxon>Metazoa</taxon>
        <taxon>Ecdysozoa</taxon>
        <taxon>Arthropoda</taxon>
        <taxon>Hexapoda</taxon>
        <taxon>Insecta</taxon>
        <taxon>Pterygota</taxon>
        <taxon>Neoptera</taxon>
        <taxon>Endopterygota</taxon>
        <taxon>Coleoptera</taxon>
        <taxon>Polyphaga</taxon>
        <taxon>Cucujiformia</taxon>
        <taxon>Nitidulidae</taxon>
        <taxon>Meligethinae</taxon>
        <taxon>Brassicogethes</taxon>
    </lineage>
</organism>
<keyword evidence="2" id="KW-1185">Reference proteome</keyword>
<accession>A0A9P0FCM2</accession>
<reference evidence="1" key="1">
    <citation type="submission" date="2021-12" db="EMBL/GenBank/DDBJ databases">
        <authorList>
            <person name="King R."/>
        </authorList>
    </citation>
    <scope>NUCLEOTIDE SEQUENCE</scope>
</reference>
<gene>
    <name evidence="1" type="ORF">MELIAE_LOCUS1937</name>
</gene>
<evidence type="ECO:0000313" key="1">
    <source>
        <dbReference type="EMBL" id="CAH0548102.1"/>
    </source>
</evidence>
<dbReference type="OrthoDB" id="160374at2759"/>
<sequence length="800" mass="92465">MALAKKLLHVLDDSDEPLAKRIKIAENAFNSPDLPLQHKEAILLKWSLKHNNVDGVELVNSWLQSSHFKEFNRNDISNEDVQAIMQLVLDNLGKNKNEDNIIRNKCLDSAISLLEIRIFQQYFKQSLEEYCSFLATIIKNISDTEQFLKFLKKEYAFSKGIIAEEEFYVHFLNICLPVLTEATIQFASDDKLFTEISKVVQRCIFYRNFKNFEGFINKFFDQEATTEKYPVPKAVFKYISNAYENNLIESKALYRLLFDAFCAAYDKFDVVYKCFILLNVIIGYDVKELYGLKKVSKLSLPSTTITKSNEIFLELLSVLCKHSDSNDFKVNEVTITDLLQKMLVTFMGLTNANKQSYVTYMEILSSLTCSVLSSVRMAEHTITQTVVEKFVKSMEEMKTVLKHFGKALLSREHQWSLIYERITNFGEKPCKELMQKIFIQKLRAKTIFEKDIEDLSLDVAQNFSNTVEESWKNIMLDKFAIKNLLGHIEPQFIVFIAENVLNNFDDLDKQQRQNIMESQLLLNALNYVVFSVITSDFFILNDDDALLKSAENAYNSSSVSDIKINETKLTQNIDYLKMFPIIYSSENMQKFYLLYFFALHKDIGSSSNNLKTSIESIIIGLLQHVKFSLLTIFDAEKLCFQIISSFDRYESTFQQITDGSIRNMALYEGCITCLVKNMNTPEYLKCATIYLNCYYKMKKLKQTPEVKALVNEQKTQICDKMEKVVLKKGPLKSHLIGAYAHVFKNSPTTSEEKDREFANFALQDYSADAVQGALLLFSTILNNKSRAKYVDDEFLLKFNF</sequence>
<proteinExistence type="predicted"/>
<evidence type="ECO:0000313" key="2">
    <source>
        <dbReference type="Proteomes" id="UP001154078"/>
    </source>
</evidence>
<name>A0A9P0FCM2_BRAAE</name>
<dbReference type="AlphaFoldDB" id="A0A9P0FCM2"/>